<evidence type="ECO:0008006" key="3">
    <source>
        <dbReference type="Google" id="ProtNLM"/>
    </source>
</evidence>
<dbReference type="EMBL" id="KQ976524">
    <property type="protein sequence ID" value="KYM82011.1"/>
    <property type="molecule type" value="Genomic_DNA"/>
</dbReference>
<protein>
    <recommendedName>
        <fullName evidence="3">MADF domain-containing protein</fullName>
    </recommendedName>
</protein>
<gene>
    <name evidence="1" type="ORF">ALC53_07561</name>
</gene>
<proteinExistence type="predicted"/>
<dbReference type="Proteomes" id="UP000078540">
    <property type="component" value="Unassembled WGS sequence"/>
</dbReference>
<keyword evidence="2" id="KW-1185">Reference proteome</keyword>
<sequence length="69" mass="8199">MINHKMELLNVFIEYPNSVHDARVFKNSSLNNDLNEVQKVRLNTNYKECINTLHSLKNNFNVENKKRHS</sequence>
<evidence type="ECO:0000313" key="1">
    <source>
        <dbReference type="EMBL" id="KYM82011.1"/>
    </source>
</evidence>
<organism evidence="1 2">
    <name type="scientific">Atta colombica</name>
    <dbReference type="NCBI Taxonomy" id="520822"/>
    <lineage>
        <taxon>Eukaryota</taxon>
        <taxon>Metazoa</taxon>
        <taxon>Ecdysozoa</taxon>
        <taxon>Arthropoda</taxon>
        <taxon>Hexapoda</taxon>
        <taxon>Insecta</taxon>
        <taxon>Pterygota</taxon>
        <taxon>Neoptera</taxon>
        <taxon>Endopterygota</taxon>
        <taxon>Hymenoptera</taxon>
        <taxon>Apocrita</taxon>
        <taxon>Aculeata</taxon>
        <taxon>Formicoidea</taxon>
        <taxon>Formicidae</taxon>
        <taxon>Myrmicinae</taxon>
        <taxon>Atta</taxon>
    </lineage>
</organism>
<name>A0A195BBS4_9HYME</name>
<accession>A0A195BBS4</accession>
<reference evidence="1 2" key="1">
    <citation type="submission" date="2015-09" db="EMBL/GenBank/DDBJ databases">
        <title>Atta colombica WGS genome.</title>
        <authorList>
            <person name="Nygaard S."/>
            <person name="Hu H."/>
            <person name="Boomsma J."/>
            <person name="Zhang G."/>
        </authorList>
    </citation>
    <scope>NUCLEOTIDE SEQUENCE [LARGE SCALE GENOMIC DNA]</scope>
    <source>
        <strain evidence="1">Treedump-2</strain>
        <tissue evidence="1">Whole body</tissue>
    </source>
</reference>
<evidence type="ECO:0000313" key="2">
    <source>
        <dbReference type="Proteomes" id="UP000078540"/>
    </source>
</evidence>
<dbReference type="AlphaFoldDB" id="A0A195BBS4"/>